<sequence>MNGPRPDIPKQPDTILRGYVWDPATTTYPVKSYNNPTSEVWGGSKWENREGRGVNAKAEVTMQKGVISIKEPICNHSEELKRSLVEKFNADATLIEVRKWSYNT</sequence>
<reference evidence="1 2" key="1">
    <citation type="submission" date="2020-09" db="EMBL/GenBank/DDBJ databases">
        <title>De no assembly of potato wild relative species, Solanum commersonii.</title>
        <authorList>
            <person name="Cho K."/>
        </authorList>
    </citation>
    <scope>NUCLEOTIDE SEQUENCE [LARGE SCALE GENOMIC DNA]</scope>
    <source>
        <strain evidence="1">LZ3.2</strain>
        <tissue evidence="1">Leaf</tissue>
    </source>
</reference>
<keyword evidence="2" id="KW-1185">Reference proteome</keyword>
<protein>
    <submittedName>
        <fullName evidence="1">Uncharacterized protein</fullName>
    </submittedName>
</protein>
<dbReference type="Proteomes" id="UP000824120">
    <property type="component" value="Chromosome 1"/>
</dbReference>
<name>A0A9J6B8C5_SOLCO</name>
<evidence type="ECO:0000313" key="1">
    <source>
        <dbReference type="EMBL" id="KAG5632968.1"/>
    </source>
</evidence>
<proteinExistence type="predicted"/>
<dbReference type="EMBL" id="JACXVP010000001">
    <property type="protein sequence ID" value="KAG5632968.1"/>
    <property type="molecule type" value="Genomic_DNA"/>
</dbReference>
<evidence type="ECO:0000313" key="2">
    <source>
        <dbReference type="Proteomes" id="UP000824120"/>
    </source>
</evidence>
<gene>
    <name evidence="1" type="ORF">H5410_004685</name>
</gene>
<comment type="caution">
    <text evidence="1">The sequence shown here is derived from an EMBL/GenBank/DDBJ whole genome shotgun (WGS) entry which is preliminary data.</text>
</comment>
<organism evidence="1 2">
    <name type="scientific">Solanum commersonii</name>
    <name type="common">Commerson's wild potato</name>
    <name type="synonym">Commerson's nightshade</name>
    <dbReference type="NCBI Taxonomy" id="4109"/>
    <lineage>
        <taxon>Eukaryota</taxon>
        <taxon>Viridiplantae</taxon>
        <taxon>Streptophyta</taxon>
        <taxon>Embryophyta</taxon>
        <taxon>Tracheophyta</taxon>
        <taxon>Spermatophyta</taxon>
        <taxon>Magnoliopsida</taxon>
        <taxon>eudicotyledons</taxon>
        <taxon>Gunneridae</taxon>
        <taxon>Pentapetalae</taxon>
        <taxon>asterids</taxon>
        <taxon>lamiids</taxon>
        <taxon>Solanales</taxon>
        <taxon>Solanaceae</taxon>
        <taxon>Solanoideae</taxon>
        <taxon>Solaneae</taxon>
        <taxon>Solanum</taxon>
    </lineage>
</organism>
<accession>A0A9J6B8C5</accession>
<dbReference type="AlphaFoldDB" id="A0A9J6B8C5"/>